<organism>
    <name type="scientific">Serpula lacrymans var. lacrymans (strain S7.9)</name>
    <name type="common">Dry rot fungus</name>
    <dbReference type="NCBI Taxonomy" id="578457"/>
    <lineage>
        <taxon>Eukaryota</taxon>
        <taxon>Fungi</taxon>
        <taxon>Dikarya</taxon>
        <taxon>Basidiomycota</taxon>
        <taxon>Agaricomycotina</taxon>
        <taxon>Agaricomycetes</taxon>
        <taxon>Agaricomycetidae</taxon>
        <taxon>Boletales</taxon>
        <taxon>Coniophorineae</taxon>
        <taxon>Serpulaceae</taxon>
        <taxon>Serpula</taxon>
    </lineage>
</organism>
<dbReference type="GeneID" id="18814166"/>
<reference evidence="7" key="1">
    <citation type="submission" date="2011-04" db="EMBL/GenBank/DDBJ databases">
        <title>Evolution of plant cell wall degrading machinery underlies the functional diversity of forest fungi.</title>
        <authorList>
            <consortium name="US DOE Joint Genome Institute (JGI-PGF)"/>
            <person name="Eastwood D.C."/>
            <person name="Floudas D."/>
            <person name="Binder M."/>
            <person name="Majcherczyk A."/>
            <person name="Schneider P."/>
            <person name="Aerts A."/>
            <person name="Asiegbu F.O."/>
            <person name="Baker S.E."/>
            <person name="Barry K."/>
            <person name="Bendiksby M."/>
            <person name="Blumentritt M."/>
            <person name="Coutinho P.M."/>
            <person name="Cullen D."/>
            <person name="Cullen D."/>
            <person name="Gathman A."/>
            <person name="Goodell B."/>
            <person name="Henrissat B."/>
            <person name="Ihrmark K."/>
            <person name="Kauserud H."/>
            <person name="Kohler A."/>
            <person name="LaButti K."/>
            <person name="Lapidus A."/>
            <person name="Lavin J.L."/>
            <person name="Lee Y.-H."/>
            <person name="Lindquist E."/>
            <person name="Lilly W."/>
            <person name="Lucas S."/>
            <person name="Morin E."/>
            <person name="Murat C."/>
            <person name="Oguiza J.A."/>
            <person name="Park J."/>
            <person name="Pisabarro A.G."/>
            <person name="Riley R."/>
            <person name="Rosling A."/>
            <person name="Salamov A."/>
            <person name="Schmidt O."/>
            <person name="Schmutz J."/>
            <person name="Skrede I."/>
            <person name="Stenlid J."/>
            <person name="Wiebenga A."/>
            <person name="Xie X."/>
            <person name="Kues U."/>
            <person name="Hibbett D.S."/>
            <person name="Hoffmeister D."/>
            <person name="Hogberg N."/>
            <person name="Martin F."/>
            <person name="Grigoriev I.V."/>
            <person name="Watkinson S.C."/>
        </authorList>
    </citation>
    <scope>NUCLEOTIDE SEQUENCE</scope>
    <source>
        <strain evidence="7">S7.9</strain>
    </source>
</reference>
<feature type="compositionally biased region" description="Polar residues" evidence="5">
    <location>
        <begin position="326"/>
        <end position="335"/>
    </location>
</feature>
<evidence type="ECO:0000313" key="7">
    <source>
        <dbReference type="EMBL" id="EGO29291.1"/>
    </source>
</evidence>
<evidence type="ECO:0000256" key="4">
    <source>
        <dbReference type="ARBA" id="ARBA00023136"/>
    </source>
</evidence>
<keyword evidence="4 6" id="KW-0472">Membrane</keyword>
<proteinExistence type="predicted"/>
<dbReference type="EMBL" id="GL945429">
    <property type="protein sequence ID" value="EGO29291.1"/>
    <property type="molecule type" value="Genomic_DNA"/>
</dbReference>
<dbReference type="AlphaFoldDB" id="F8NJ10"/>
<accession>F8NJ10</accession>
<dbReference type="RefSeq" id="XP_007313533.1">
    <property type="nucleotide sequence ID" value="XM_007313471.1"/>
</dbReference>
<feature type="transmembrane region" description="Helical" evidence="6">
    <location>
        <begin position="51"/>
        <end position="74"/>
    </location>
</feature>
<sequence>MVTAPSIITQTLTTTGTDGGVTTVTQAIVNPTLNPNSGSTKSSTFFHNTGAVAGVFVLVGLAAASIVLWIFFAIRRKRRVRQLEHDTAVEAAVAAAGFGRSRLDDDNDNDPNGTSGSYHNRTSQFSSEMGQRSSLLGFPPGASASSPVSPAARSSGRYDSYLGEDPEGYDPYAGYADGQAVLRAAREGYIPTRTASPPPGAAPGDPVIFGDDVGTGSRDRHSSSGHAPTHSAGSYEPLLAAYAQSSPPTDNSPVAPSHQRLADSSSALFDESRFPYSTGSSEEGNADERLDPSIRRRTRTDSLGSNNLRDEEDYTRPVLKVRNMPESASQDSMGL</sequence>
<dbReference type="GO" id="GO:0071944">
    <property type="term" value="C:cell periphery"/>
    <property type="evidence" value="ECO:0007669"/>
    <property type="project" value="UniProtKB-ARBA"/>
</dbReference>
<name>F8NJ10_SERL9</name>
<dbReference type="PANTHER" id="PTHR15549">
    <property type="entry name" value="PAIRED IMMUNOGLOBULIN-LIKE TYPE 2 RECEPTOR"/>
    <property type="match status" value="1"/>
</dbReference>
<keyword evidence="2 6" id="KW-0812">Transmembrane</keyword>
<keyword evidence="3 6" id="KW-1133">Transmembrane helix</keyword>
<protein>
    <submittedName>
        <fullName evidence="7">Uncharacterized protein</fullName>
    </submittedName>
</protein>
<feature type="compositionally biased region" description="Low complexity" evidence="5">
    <location>
        <begin position="139"/>
        <end position="157"/>
    </location>
</feature>
<dbReference type="OrthoDB" id="3256702at2759"/>
<dbReference type="GO" id="GO:0016020">
    <property type="term" value="C:membrane"/>
    <property type="evidence" value="ECO:0007669"/>
    <property type="project" value="UniProtKB-SubCell"/>
</dbReference>
<evidence type="ECO:0000256" key="1">
    <source>
        <dbReference type="ARBA" id="ARBA00004167"/>
    </source>
</evidence>
<feature type="region of interest" description="Disordered" evidence="5">
    <location>
        <begin position="190"/>
        <end position="335"/>
    </location>
</feature>
<feature type="compositionally biased region" description="Polar residues" evidence="5">
    <location>
        <begin position="243"/>
        <end position="254"/>
    </location>
</feature>
<evidence type="ECO:0000256" key="3">
    <source>
        <dbReference type="ARBA" id="ARBA00022989"/>
    </source>
</evidence>
<gene>
    <name evidence="7" type="ORF">SERLADRAFT_433297</name>
</gene>
<dbReference type="Proteomes" id="UP000008064">
    <property type="component" value="Unassembled WGS sequence"/>
</dbReference>
<evidence type="ECO:0000256" key="2">
    <source>
        <dbReference type="ARBA" id="ARBA00022692"/>
    </source>
</evidence>
<dbReference type="InterPro" id="IPR051694">
    <property type="entry name" value="Immunoregulatory_rcpt-like"/>
</dbReference>
<dbReference type="KEGG" id="sla:SERLADRAFT_433297"/>
<evidence type="ECO:0000256" key="6">
    <source>
        <dbReference type="SAM" id="Phobius"/>
    </source>
</evidence>
<comment type="subcellular location">
    <subcellularLocation>
        <location evidence="1">Membrane</location>
        <topology evidence="1">Single-pass membrane protein</topology>
    </subcellularLocation>
</comment>
<dbReference type="HOGENOM" id="CLU_036215_1_0_1"/>
<evidence type="ECO:0000256" key="5">
    <source>
        <dbReference type="SAM" id="MobiDB-lite"/>
    </source>
</evidence>
<feature type="compositionally biased region" description="Polar residues" evidence="5">
    <location>
        <begin position="110"/>
        <end position="134"/>
    </location>
</feature>
<feature type="region of interest" description="Disordered" evidence="5">
    <location>
        <begin position="100"/>
        <end position="174"/>
    </location>
</feature>